<dbReference type="CDD" id="cd00590">
    <property type="entry name" value="RRM_SF"/>
    <property type="match status" value="1"/>
</dbReference>
<accession>A0ABZ0GNS6</accession>
<evidence type="ECO:0000313" key="2">
    <source>
        <dbReference type="Proteomes" id="UP001301442"/>
    </source>
</evidence>
<gene>
    <name evidence="1" type="ORF">RI844_16980</name>
</gene>
<keyword evidence="2" id="KW-1185">Reference proteome</keyword>
<dbReference type="SUPFAM" id="SSF54928">
    <property type="entry name" value="RNA-binding domain, RBD"/>
    <property type="match status" value="1"/>
</dbReference>
<dbReference type="EMBL" id="CP136600">
    <property type="protein sequence ID" value="WOH37041.1"/>
    <property type="molecule type" value="Genomic_DNA"/>
</dbReference>
<protein>
    <submittedName>
        <fullName evidence="1">RNA-binding protein</fullName>
    </submittedName>
</protein>
<dbReference type="InterPro" id="IPR035979">
    <property type="entry name" value="RBD_domain_sf"/>
</dbReference>
<proteinExistence type="predicted"/>
<sequence length="86" mass="10199">MMIKSWELQFSNLPLKVYEEELRLLLHFQRSSIEQIIIVHRAETNNSEAWVRLNISREAAVALANKFDGRYWHGQRIRSYAALFGH</sequence>
<reference evidence="1 2" key="1">
    <citation type="submission" date="2023-09" db="EMBL/GenBank/DDBJ databases">
        <authorList>
            <person name="Qi X."/>
        </authorList>
    </citation>
    <scope>NUCLEOTIDE SEQUENCE [LARGE SCALE GENOMIC DNA]</scope>
    <source>
        <strain evidence="1 2">S1-1</strain>
    </source>
</reference>
<name>A0ABZ0GNS6_9GAMM</name>
<organism evidence="1 2">
    <name type="scientific">Thalassotalea fonticola</name>
    <dbReference type="NCBI Taxonomy" id="3065649"/>
    <lineage>
        <taxon>Bacteria</taxon>
        <taxon>Pseudomonadati</taxon>
        <taxon>Pseudomonadota</taxon>
        <taxon>Gammaproteobacteria</taxon>
        <taxon>Alteromonadales</taxon>
        <taxon>Colwelliaceae</taxon>
        <taxon>Thalassotalea</taxon>
    </lineage>
</organism>
<dbReference type="RefSeq" id="WP_348395835.1">
    <property type="nucleotide sequence ID" value="NZ_CP136600.1"/>
</dbReference>
<evidence type="ECO:0000313" key="1">
    <source>
        <dbReference type="EMBL" id="WOH37041.1"/>
    </source>
</evidence>
<dbReference type="Proteomes" id="UP001301442">
    <property type="component" value="Chromosome"/>
</dbReference>